<feature type="compositionally biased region" description="Low complexity" evidence="1">
    <location>
        <begin position="230"/>
        <end position="241"/>
    </location>
</feature>
<evidence type="ECO:0000256" key="1">
    <source>
        <dbReference type="SAM" id="MobiDB-lite"/>
    </source>
</evidence>
<name>A0A5C2RVL3_9APHY</name>
<dbReference type="InterPro" id="IPR046520">
    <property type="entry name" value="DUF6697"/>
</dbReference>
<evidence type="ECO:0000313" key="3">
    <source>
        <dbReference type="EMBL" id="RPD54256.1"/>
    </source>
</evidence>
<feature type="compositionally biased region" description="Pro residues" evidence="1">
    <location>
        <begin position="158"/>
        <end position="169"/>
    </location>
</feature>
<feature type="compositionally biased region" description="Low complexity" evidence="1">
    <location>
        <begin position="258"/>
        <end position="268"/>
    </location>
</feature>
<accession>A0A5C2RVL3</accession>
<evidence type="ECO:0000313" key="4">
    <source>
        <dbReference type="Proteomes" id="UP000313359"/>
    </source>
</evidence>
<dbReference type="STRING" id="1328759.A0A5C2RVL3"/>
<sequence length="552" mass="60469">MASRSDDEMEKLKSRLQVYEGLLKDQAGEIAALKAEVAYLKQQRQHQSASTSAAVSSAQGLQRSESRPTSNSVVKCEKSPPPPVAGSSQDPFIIDDDDELQVQRSKPVPRRADSDIEPLRDSQDLQQAQATVGPSRFPQSLPKKRRSSPGPGRAFPEYEPPCFTPPPEGDSPRKKPKLVAEVVVPRLSQTRSRAQLARRAPAPAPEIDHNPGPSNTGSDIDDDLSDMSALTSLSSTPSSSPSPLPGESGVDQAQRDVALLLRSASRELSYYDPPVSPSRRATSRPRQSGVANADGNGPTAPVGDNVSSQAGSSRNHDRAKQPRRPPPPPPAPVGSAGTHQRLTELARYNVTLSDPALAHVVVSRKQMSSMYGGSLMRMCVRAAGRDFLFPALDMNPFVPRTAGTPGLLFRSNDALPWKGDVQTVFVGLRQGEYRYCGQYRLRRAEALSAEEYSALSSRIKRKWADGLVNKPKFKDVRVRIATRRDHRREPTFQEIAAVVADRSDPYKGHVSEQEIIAAYERGEERLLVWKMECIGFDEVFLKDLAAGLCDRI</sequence>
<keyword evidence="4" id="KW-1185">Reference proteome</keyword>
<dbReference type="Pfam" id="PF20411">
    <property type="entry name" value="DUF6697"/>
    <property type="match status" value="1"/>
</dbReference>
<feature type="compositionally biased region" description="Polar residues" evidence="1">
    <location>
        <begin position="59"/>
        <end position="73"/>
    </location>
</feature>
<dbReference type="Proteomes" id="UP000313359">
    <property type="component" value="Unassembled WGS sequence"/>
</dbReference>
<dbReference type="OrthoDB" id="2755864at2759"/>
<feature type="domain" description="DUF6697" evidence="2">
    <location>
        <begin position="362"/>
        <end position="546"/>
    </location>
</feature>
<dbReference type="EMBL" id="ML122308">
    <property type="protein sequence ID" value="RPD54256.1"/>
    <property type="molecule type" value="Genomic_DNA"/>
</dbReference>
<protein>
    <recommendedName>
        <fullName evidence="2">DUF6697 domain-containing protein</fullName>
    </recommendedName>
</protein>
<proteinExistence type="predicted"/>
<organism evidence="3 4">
    <name type="scientific">Lentinus tigrinus ALCF2SS1-6</name>
    <dbReference type="NCBI Taxonomy" id="1328759"/>
    <lineage>
        <taxon>Eukaryota</taxon>
        <taxon>Fungi</taxon>
        <taxon>Dikarya</taxon>
        <taxon>Basidiomycota</taxon>
        <taxon>Agaricomycotina</taxon>
        <taxon>Agaricomycetes</taxon>
        <taxon>Polyporales</taxon>
        <taxon>Polyporaceae</taxon>
        <taxon>Lentinus</taxon>
    </lineage>
</organism>
<dbReference type="AlphaFoldDB" id="A0A5C2RVL3"/>
<reference evidence="3" key="1">
    <citation type="journal article" date="2018" name="Genome Biol. Evol.">
        <title>Genomics and development of Lentinus tigrinus, a white-rot wood-decaying mushroom with dimorphic fruiting bodies.</title>
        <authorList>
            <person name="Wu B."/>
            <person name="Xu Z."/>
            <person name="Knudson A."/>
            <person name="Carlson A."/>
            <person name="Chen N."/>
            <person name="Kovaka S."/>
            <person name="LaButti K."/>
            <person name="Lipzen A."/>
            <person name="Pennachio C."/>
            <person name="Riley R."/>
            <person name="Schakwitz W."/>
            <person name="Umezawa K."/>
            <person name="Ohm R.A."/>
            <person name="Grigoriev I.V."/>
            <person name="Nagy L.G."/>
            <person name="Gibbons J."/>
            <person name="Hibbett D."/>
        </authorList>
    </citation>
    <scope>NUCLEOTIDE SEQUENCE [LARGE SCALE GENOMIC DNA]</scope>
    <source>
        <strain evidence="3">ALCF2SS1-6</strain>
    </source>
</reference>
<gene>
    <name evidence="3" type="ORF">L227DRAFT_355563</name>
</gene>
<evidence type="ECO:0000259" key="2">
    <source>
        <dbReference type="Pfam" id="PF20411"/>
    </source>
</evidence>
<feature type="region of interest" description="Disordered" evidence="1">
    <location>
        <begin position="41"/>
        <end position="338"/>
    </location>
</feature>
<feature type="compositionally biased region" description="Low complexity" evidence="1">
    <location>
        <begin position="48"/>
        <end position="58"/>
    </location>
</feature>
<feature type="compositionally biased region" description="Basic and acidic residues" evidence="1">
    <location>
        <begin position="110"/>
        <end position="123"/>
    </location>
</feature>